<keyword evidence="6" id="KW-1133">Transmembrane helix</keyword>
<keyword evidence="2" id="KW-0813">Transport</keyword>
<feature type="transmembrane region" description="Helical" evidence="6">
    <location>
        <begin position="31"/>
        <end position="52"/>
    </location>
</feature>
<comment type="subcellular location">
    <subcellularLocation>
        <location evidence="1">Cell membrane</location>
        <topology evidence="1">Multi-pass membrane protein</topology>
    </subcellularLocation>
</comment>
<feature type="compositionally biased region" description="Basic and acidic residues" evidence="5">
    <location>
        <begin position="498"/>
        <end position="510"/>
    </location>
</feature>
<feature type="compositionally biased region" description="Basic and acidic residues" evidence="5">
    <location>
        <begin position="535"/>
        <end position="547"/>
    </location>
</feature>
<reference evidence="7 8" key="1">
    <citation type="submission" date="2020-04" db="EMBL/GenBank/DDBJ databases">
        <title>Perkinsus chesapeaki whole genome sequence.</title>
        <authorList>
            <person name="Bogema D.R."/>
        </authorList>
    </citation>
    <scope>NUCLEOTIDE SEQUENCE [LARGE SCALE GENOMIC DNA]</scope>
    <source>
        <strain evidence="7">ATCC PRA-425</strain>
    </source>
</reference>
<gene>
    <name evidence="7" type="ORF">FOL47_008822</name>
</gene>
<name>A0A7J6LBU3_PERCH</name>
<dbReference type="GO" id="GO:0015386">
    <property type="term" value="F:potassium:proton antiporter activity"/>
    <property type="evidence" value="ECO:0007669"/>
    <property type="project" value="TreeGrafter"/>
</dbReference>
<keyword evidence="6" id="KW-0812">Transmembrane</keyword>
<dbReference type="PANTHER" id="PTHR10110">
    <property type="entry name" value="SODIUM/HYDROGEN EXCHANGER"/>
    <property type="match status" value="1"/>
</dbReference>
<evidence type="ECO:0000256" key="4">
    <source>
        <dbReference type="ARBA" id="ARBA00023065"/>
    </source>
</evidence>
<keyword evidence="4" id="KW-0406">Ion transport</keyword>
<evidence type="ECO:0000256" key="5">
    <source>
        <dbReference type="SAM" id="MobiDB-lite"/>
    </source>
</evidence>
<proteinExistence type="predicted"/>
<evidence type="ECO:0000256" key="3">
    <source>
        <dbReference type="ARBA" id="ARBA00022475"/>
    </source>
</evidence>
<dbReference type="GO" id="GO:0015385">
    <property type="term" value="F:sodium:proton antiporter activity"/>
    <property type="evidence" value="ECO:0007669"/>
    <property type="project" value="InterPro"/>
</dbReference>
<evidence type="ECO:0000256" key="1">
    <source>
        <dbReference type="ARBA" id="ARBA00004651"/>
    </source>
</evidence>
<dbReference type="OrthoDB" id="441412at2759"/>
<dbReference type="InterPro" id="IPR018422">
    <property type="entry name" value="Cation/H_exchanger_CPA1"/>
</dbReference>
<feature type="non-terminal residue" evidence="7">
    <location>
        <position position="1"/>
    </location>
</feature>
<keyword evidence="8" id="KW-1185">Reference proteome</keyword>
<dbReference type="GO" id="GO:0005886">
    <property type="term" value="C:plasma membrane"/>
    <property type="evidence" value="ECO:0007669"/>
    <property type="project" value="UniProtKB-SubCell"/>
</dbReference>
<accession>A0A7J6LBU3</accession>
<feature type="region of interest" description="Disordered" evidence="5">
    <location>
        <begin position="498"/>
        <end position="587"/>
    </location>
</feature>
<dbReference type="PANTHER" id="PTHR10110:SF86">
    <property type="entry name" value="SODIUM_HYDROGEN EXCHANGER 7"/>
    <property type="match status" value="1"/>
</dbReference>
<dbReference type="EMBL" id="JAAPAO010000585">
    <property type="protein sequence ID" value="KAF4656646.1"/>
    <property type="molecule type" value="Genomic_DNA"/>
</dbReference>
<sequence>YLIMLLSRSIMLIILWPFLTLIGPRIDWRSLVVISWGGLRGAVALSLAVMVTKSQAAFPNVRLREELMFIVGGCVCLTLLINATTAHALVNFLGFTKLTTSKRILLKNVDLSIAEAAREMYDELLVDEEVLRTSCPKSLTGAVSTLRNRVLCEALDDEEEYRKRASPRREIRRAYSDIRLGHRVISPDTRMMSHTDTRAHLEELAIQETVVSIRKTLLSAVKAEYWDFMNLGLLPRSSTAAQLLIYSVETAQQFHIEEKMNDWNKLKKRLESKRRASLWRLKQKMRLTTDFASSWAELTVYVVDSFVAAHIRAQKSIARYYGHTASADTAEEWLVIEESKHEVRDAKEYLHKALGSVGWRVVKLAHSKQLAQFILIHQKTIVETMEGQGVISEGDAEGILHKIQSDLEALTSLSLESVDSGCLEDSPTKKDSIANSSEGGSALAEESEDAFEGFPSADGENGEADNFLLNVIKSARICMLAHGEDLVDELEFLAKKDEQGSCDEESHSEGQESDGSVGKMQESQDEQDLPATQRSSEDEQESSHVAEEGNSEESGVVVTSEEQASDAESSSSIPSSPRYDFSSDEETSKVIVHDDDISDSERAVLEKHADAIVAAFSDEAMHEPAAQSKTKKMGRRAAELKALQASGTKPGILYFHNVPHEPDSAPHECQFWMNQPLQIQLEAWAKKWYPDLDENLPFTTSVEDPSPSGKDSPPSLLYIDAMKTPNEIASFGLQEPAVIHITFEH</sequence>
<evidence type="ECO:0000256" key="2">
    <source>
        <dbReference type="ARBA" id="ARBA00022448"/>
    </source>
</evidence>
<dbReference type="GO" id="GO:0098719">
    <property type="term" value="P:sodium ion import across plasma membrane"/>
    <property type="evidence" value="ECO:0007669"/>
    <property type="project" value="TreeGrafter"/>
</dbReference>
<feature type="transmembrane region" description="Helical" evidence="6">
    <location>
        <begin position="67"/>
        <end position="93"/>
    </location>
</feature>
<organism evidence="7 8">
    <name type="scientific">Perkinsus chesapeaki</name>
    <name type="common">Clam parasite</name>
    <name type="synonym">Perkinsus andrewsi</name>
    <dbReference type="NCBI Taxonomy" id="330153"/>
    <lineage>
        <taxon>Eukaryota</taxon>
        <taxon>Sar</taxon>
        <taxon>Alveolata</taxon>
        <taxon>Perkinsozoa</taxon>
        <taxon>Perkinsea</taxon>
        <taxon>Perkinsida</taxon>
        <taxon>Perkinsidae</taxon>
        <taxon>Perkinsus</taxon>
    </lineage>
</organism>
<feature type="region of interest" description="Disordered" evidence="5">
    <location>
        <begin position="420"/>
        <end position="460"/>
    </location>
</feature>
<evidence type="ECO:0000313" key="7">
    <source>
        <dbReference type="EMBL" id="KAF4656646.1"/>
    </source>
</evidence>
<feature type="compositionally biased region" description="Low complexity" evidence="5">
    <location>
        <begin position="434"/>
        <end position="444"/>
    </location>
</feature>
<keyword evidence="6" id="KW-0472">Membrane</keyword>
<feature type="compositionally biased region" description="Low complexity" evidence="5">
    <location>
        <begin position="552"/>
        <end position="580"/>
    </location>
</feature>
<comment type="caution">
    <text evidence="7">The sequence shown here is derived from an EMBL/GenBank/DDBJ whole genome shotgun (WGS) entry which is preliminary data.</text>
</comment>
<evidence type="ECO:0000313" key="8">
    <source>
        <dbReference type="Proteomes" id="UP000591131"/>
    </source>
</evidence>
<dbReference type="GO" id="GO:0051453">
    <property type="term" value="P:regulation of intracellular pH"/>
    <property type="evidence" value="ECO:0007669"/>
    <property type="project" value="TreeGrafter"/>
</dbReference>
<dbReference type="Proteomes" id="UP000591131">
    <property type="component" value="Unassembled WGS sequence"/>
</dbReference>
<evidence type="ECO:0008006" key="9">
    <source>
        <dbReference type="Google" id="ProtNLM"/>
    </source>
</evidence>
<feature type="transmembrane region" description="Helical" evidence="6">
    <location>
        <begin position="6"/>
        <end position="24"/>
    </location>
</feature>
<evidence type="ECO:0000256" key="6">
    <source>
        <dbReference type="SAM" id="Phobius"/>
    </source>
</evidence>
<dbReference type="AlphaFoldDB" id="A0A7J6LBU3"/>
<keyword evidence="3" id="KW-1003">Cell membrane</keyword>
<protein>
    <recommendedName>
        <fullName evidence="9">Son of sevenless 1</fullName>
    </recommendedName>
</protein>